<keyword evidence="4" id="KW-0747">Spliceosome</keyword>
<dbReference type="AlphaFoldDB" id="A0AAQ3KDQ9"/>
<evidence type="ECO:0000256" key="5">
    <source>
        <dbReference type="ARBA" id="ARBA00023187"/>
    </source>
</evidence>
<dbReference type="PANTHER" id="PTHR13264">
    <property type="entry name" value="GCIP-INTERACTING PROTEIN P29"/>
    <property type="match status" value="1"/>
</dbReference>
<name>A0AAQ3KDQ9_9LILI</name>
<dbReference type="GO" id="GO:0006397">
    <property type="term" value="P:mRNA processing"/>
    <property type="evidence" value="ECO:0007669"/>
    <property type="project" value="UniProtKB-KW"/>
</dbReference>
<dbReference type="GO" id="GO:0000974">
    <property type="term" value="C:Prp19 complex"/>
    <property type="evidence" value="ECO:0007669"/>
    <property type="project" value="TreeGrafter"/>
</dbReference>
<protein>
    <submittedName>
        <fullName evidence="7">Uncharacterized protein</fullName>
    </submittedName>
</protein>
<comment type="subcellular location">
    <subcellularLocation>
        <location evidence="1">Nucleus</location>
    </subcellularLocation>
</comment>
<dbReference type="PANTHER" id="PTHR13264:SF6">
    <property type="entry name" value="OS06G0711100 PROTEIN"/>
    <property type="match status" value="1"/>
</dbReference>
<keyword evidence="8" id="KW-1185">Reference proteome</keyword>
<dbReference type="EMBL" id="CP136893">
    <property type="protein sequence ID" value="WOL05495.1"/>
    <property type="molecule type" value="Genomic_DNA"/>
</dbReference>
<evidence type="ECO:0000256" key="2">
    <source>
        <dbReference type="ARBA" id="ARBA00010028"/>
    </source>
</evidence>
<keyword evidence="3" id="KW-0507">mRNA processing</keyword>
<gene>
    <name evidence="7" type="ORF">Cni_G14224</name>
</gene>
<comment type="similarity">
    <text evidence="2">Belongs to the SYF2 family.</text>
</comment>
<reference evidence="7 8" key="1">
    <citation type="submission" date="2023-10" db="EMBL/GenBank/DDBJ databases">
        <title>Chromosome-scale genome assembly provides insights into flower coloration mechanisms of Canna indica.</title>
        <authorList>
            <person name="Li C."/>
        </authorList>
    </citation>
    <scope>NUCLEOTIDE SEQUENCE [LARGE SCALE GENOMIC DNA]</scope>
    <source>
        <tissue evidence="7">Flower</tissue>
    </source>
</reference>
<dbReference type="GO" id="GO:0071013">
    <property type="term" value="C:catalytic step 2 spliceosome"/>
    <property type="evidence" value="ECO:0007669"/>
    <property type="project" value="TreeGrafter"/>
</dbReference>
<evidence type="ECO:0000313" key="7">
    <source>
        <dbReference type="EMBL" id="WOL05495.1"/>
    </source>
</evidence>
<evidence type="ECO:0000256" key="1">
    <source>
        <dbReference type="ARBA" id="ARBA00004123"/>
    </source>
</evidence>
<dbReference type="GO" id="GO:0008380">
    <property type="term" value="P:RNA splicing"/>
    <property type="evidence" value="ECO:0007669"/>
    <property type="project" value="UniProtKB-KW"/>
</dbReference>
<dbReference type="InterPro" id="IPR013260">
    <property type="entry name" value="mRNA_splic_SYF2"/>
</dbReference>
<evidence type="ECO:0000256" key="4">
    <source>
        <dbReference type="ARBA" id="ARBA00022728"/>
    </source>
</evidence>
<dbReference type="Proteomes" id="UP001327560">
    <property type="component" value="Chromosome 4"/>
</dbReference>
<dbReference type="GO" id="GO:0071014">
    <property type="term" value="C:post-mRNA release spliceosomal complex"/>
    <property type="evidence" value="ECO:0007669"/>
    <property type="project" value="TreeGrafter"/>
</dbReference>
<sequence>METRVNPACVNASNPFHACAEYCAQRAHGSKPQNILPKLVVASQNGEGRKEDRGIVATQKDVDPSCRNASNPFHQCAEYCSAKTPEMVKGQRDEKRSVDMVQNGEKHKEDQGIVVSERNINPLCKNASNPYHLCGEYCYSTKPEVKLQNKEKKSGQNGFKIENSKMVSPKCTNSSNPYHVCAENTCGGKSVVTAHHVEKRGLKTAERDIHPNCANASNPYHKCGEYCFQKINQSK</sequence>
<evidence type="ECO:0000256" key="3">
    <source>
        <dbReference type="ARBA" id="ARBA00022664"/>
    </source>
</evidence>
<organism evidence="7 8">
    <name type="scientific">Canna indica</name>
    <name type="common">Indian-shot</name>
    <dbReference type="NCBI Taxonomy" id="4628"/>
    <lineage>
        <taxon>Eukaryota</taxon>
        <taxon>Viridiplantae</taxon>
        <taxon>Streptophyta</taxon>
        <taxon>Embryophyta</taxon>
        <taxon>Tracheophyta</taxon>
        <taxon>Spermatophyta</taxon>
        <taxon>Magnoliopsida</taxon>
        <taxon>Liliopsida</taxon>
        <taxon>Zingiberales</taxon>
        <taxon>Cannaceae</taxon>
        <taxon>Canna</taxon>
    </lineage>
</organism>
<accession>A0AAQ3KDQ9</accession>
<proteinExistence type="inferred from homology"/>
<evidence type="ECO:0000313" key="8">
    <source>
        <dbReference type="Proteomes" id="UP001327560"/>
    </source>
</evidence>
<keyword evidence="6" id="KW-0539">Nucleus</keyword>
<keyword evidence="5" id="KW-0508">mRNA splicing</keyword>
<evidence type="ECO:0000256" key="6">
    <source>
        <dbReference type="ARBA" id="ARBA00023242"/>
    </source>
</evidence>